<reference evidence="2 3" key="1">
    <citation type="submission" date="2021-06" db="EMBL/GenBank/DDBJ databases">
        <authorList>
            <person name="Palmer J.M."/>
        </authorList>
    </citation>
    <scope>NUCLEOTIDE SEQUENCE [LARGE SCALE GENOMIC DNA]</scope>
    <source>
        <strain evidence="2 3">MEX-2019</strain>
        <tissue evidence="2">Muscle</tissue>
    </source>
</reference>
<evidence type="ECO:0000313" key="3">
    <source>
        <dbReference type="Proteomes" id="UP001311232"/>
    </source>
</evidence>
<dbReference type="Proteomes" id="UP001311232">
    <property type="component" value="Unassembled WGS sequence"/>
</dbReference>
<dbReference type="EMBL" id="JAHHUM010001732">
    <property type="protein sequence ID" value="KAK5609922.1"/>
    <property type="molecule type" value="Genomic_DNA"/>
</dbReference>
<name>A0AAV9RM41_9TELE</name>
<evidence type="ECO:0000313" key="2">
    <source>
        <dbReference type="EMBL" id="KAK5609922.1"/>
    </source>
</evidence>
<sequence length="167" mass="18328">MGRDSGMRQRGNIENPLGTRSGGRTRSIEGPLETTVELGSLRTVGGAWEPWNHEKAFRSTGRIIGEALETSAGKLGGAIRSVGGTYDGAQKICRGAQMICGGIVVEALETEAVCPLTPYGTQEQEAGTTRELSRWADPQKRELSRDNDPQRRELRRHEDPQKQELKL</sequence>
<protein>
    <submittedName>
        <fullName evidence="2">Uncharacterized protein</fullName>
    </submittedName>
</protein>
<feature type="compositionally biased region" description="Basic and acidic residues" evidence="1">
    <location>
        <begin position="131"/>
        <end position="167"/>
    </location>
</feature>
<evidence type="ECO:0000256" key="1">
    <source>
        <dbReference type="SAM" id="MobiDB-lite"/>
    </source>
</evidence>
<keyword evidence="3" id="KW-1185">Reference proteome</keyword>
<dbReference type="AlphaFoldDB" id="A0AAV9RM41"/>
<proteinExistence type="predicted"/>
<feature type="region of interest" description="Disordered" evidence="1">
    <location>
        <begin position="1"/>
        <end position="28"/>
    </location>
</feature>
<gene>
    <name evidence="2" type="ORF">CRENBAI_013567</name>
</gene>
<organism evidence="2 3">
    <name type="scientific">Crenichthys baileyi</name>
    <name type="common">White River springfish</name>
    <dbReference type="NCBI Taxonomy" id="28760"/>
    <lineage>
        <taxon>Eukaryota</taxon>
        <taxon>Metazoa</taxon>
        <taxon>Chordata</taxon>
        <taxon>Craniata</taxon>
        <taxon>Vertebrata</taxon>
        <taxon>Euteleostomi</taxon>
        <taxon>Actinopterygii</taxon>
        <taxon>Neopterygii</taxon>
        <taxon>Teleostei</taxon>
        <taxon>Neoteleostei</taxon>
        <taxon>Acanthomorphata</taxon>
        <taxon>Ovalentaria</taxon>
        <taxon>Atherinomorphae</taxon>
        <taxon>Cyprinodontiformes</taxon>
        <taxon>Goodeidae</taxon>
        <taxon>Crenichthys</taxon>
    </lineage>
</organism>
<feature type="region of interest" description="Disordered" evidence="1">
    <location>
        <begin position="121"/>
        <end position="167"/>
    </location>
</feature>
<comment type="caution">
    <text evidence="2">The sequence shown here is derived from an EMBL/GenBank/DDBJ whole genome shotgun (WGS) entry which is preliminary data.</text>
</comment>
<accession>A0AAV9RM41</accession>